<evidence type="ECO:0000256" key="6">
    <source>
        <dbReference type="SAM" id="MobiDB-lite"/>
    </source>
</evidence>
<evidence type="ECO:0000256" key="3">
    <source>
        <dbReference type="ARBA" id="ARBA00022692"/>
    </source>
</evidence>
<feature type="transmembrane region" description="Helical" evidence="7">
    <location>
        <begin position="95"/>
        <end position="116"/>
    </location>
</feature>
<sequence>MDQRNNFSGVLLVLAAGVLWGTVGPAQVLADSPASPITLGDARILSGGLLLAAFVLATSPRSFAALSRPAWPPLLAASAATGTFQAAFLTSVDRTGAAVATAVVFGLAPVTTGLFQRLVLRTRLTRRWTVGTACAIAGCALLVLPGSGGGADPLGVGLGVLGACCFGVYTVSAKRLLDHQVGMAAAVAVTLLIGGTLLLPWAVQGVPDLAGARSWALVGWLGIATTAVAYMCFVHGLRRVTAATAGTLSLAEPLVAAVLALAVLGERLSAPATAGALLLLGGLVFVSVPLPWLSRLRPSRRPDGPVDLPDATGAVKVESTTGERS</sequence>
<feature type="transmembrane region" description="Helical" evidence="7">
    <location>
        <begin position="183"/>
        <end position="203"/>
    </location>
</feature>
<feature type="transmembrane region" description="Helical" evidence="7">
    <location>
        <begin position="240"/>
        <end position="264"/>
    </location>
</feature>
<accession>A0ABP5XG10</accession>
<name>A0ABP5XG10_9ACTN</name>
<dbReference type="SUPFAM" id="SSF103481">
    <property type="entry name" value="Multidrug resistance efflux transporter EmrE"/>
    <property type="match status" value="2"/>
</dbReference>
<keyword evidence="3 7" id="KW-0812">Transmembrane</keyword>
<feature type="transmembrane region" description="Helical" evidence="7">
    <location>
        <begin position="270"/>
        <end position="293"/>
    </location>
</feature>
<dbReference type="PANTHER" id="PTHR32322:SF2">
    <property type="entry name" value="EAMA DOMAIN-CONTAINING PROTEIN"/>
    <property type="match status" value="1"/>
</dbReference>
<feature type="transmembrane region" description="Helical" evidence="7">
    <location>
        <begin position="40"/>
        <end position="58"/>
    </location>
</feature>
<evidence type="ECO:0000256" key="7">
    <source>
        <dbReference type="SAM" id="Phobius"/>
    </source>
</evidence>
<keyword evidence="4 7" id="KW-1133">Transmembrane helix</keyword>
<dbReference type="PANTHER" id="PTHR32322">
    <property type="entry name" value="INNER MEMBRANE TRANSPORTER"/>
    <property type="match status" value="1"/>
</dbReference>
<protein>
    <submittedName>
        <fullName evidence="9">EamA family transporter</fullName>
    </submittedName>
</protein>
<dbReference type="Proteomes" id="UP001501231">
    <property type="component" value="Unassembled WGS sequence"/>
</dbReference>
<evidence type="ECO:0000256" key="2">
    <source>
        <dbReference type="ARBA" id="ARBA00007362"/>
    </source>
</evidence>
<feature type="transmembrane region" description="Helical" evidence="7">
    <location>
        <begin position="215"/>
        <end position="233"/>
    </location>
</feature>
<evidence type="ECO:0000313" key="10">
    <source>
        <dbReference type="Proteomes" id="UP001501231"/>
    </source>
</evidence>
<keyword evidence="5 7" id="KW-0472">Membrane</keyword>
<evidence type="ECO:0000313" key="9">
    <source>
        <dbReference type="EMBL" id="GAA2452365.1"/>
    </source>
</evidence>
<dbReference type="InterPro" id="IPR000620">
    <property type="entry name" value="EamA_dom"/>
</dbReference>
<dbReference type="EMBL" id="BAAARW010000039">
    <property type="protein sequence ID" value="GAA2452365.1"/>
    <property type="molecule type" value="Genomic_DNA"/>
</dbReference>
<comment type="caution">
    <text evidence="9">The sequence shown here is derived from an EMBL/GenBank/DDBJ whole genome shotgun (WGS) entry which is preliminary data.</text>
</comment>
<evidence type="ECO:0000256" key="4">
    <source>
        <dbReference type="ARBA" id="ARBA00022989"/>
    </source>
</evidence>
<proteinExistence type="inferred from homology"/>
<reference evidence="10" key="1">
    <citation type="journal article" date="2019" name="Int. J. Syst. Evol. Microbiol.">
        <title>The Global Catalogue of Microorganisms (GCM) 10K type strain sequencing project: providing services to taxonomists for standard genome sequencing and annotation.</title>
        <authorList>
            <consortium name="The Broad Institute Genomics Platform"/>
            <consortium name="The Broad Institute Genome Sequencing Center for Infectious Disease"/>
            <person name="Wu L."/>
            <person name="Ma J."/>
        </authorList>
    </citation>
    <scope>NUCLEOTIDE SEQUENCE [LARGE SCALE GENOMIC DNA]</scope>
    <source>
        <strain evidence="10">JCM 3325</strain>
    </source>
</reference>
<dbReference type="InterPro" id="IPR037185">
    <property type="entry name" value="EmrE-like"/>
</dbReference>
<feature type="transmembrane region" description="Helical" evidence="7">
    <location>
        <begin position="70"/>
        <end position="89"/>
    </location>
</feature>
<evidence type="ECO:0000259" key="8">
    <source>
        <dbReference type="Pfam" id="PF00892"/>
    </source>
</evidence>
<dbReference type="Pfam" id="PF00892">
    <property type="entry name" value="EamA"/>
    <property type="match status" value="2"/>
</dbReference>
<feature type="region of interest" description="Disordered" evidence="6">
    <location>
        <begin position="302"/>
        <end position="325"/>
    </location>
</feature>
<feature type="domain" description="EamA" evidence="8">
    <location>
        <begin position="8"/>
        <end position="143"/>
    </location>
</feature>
<organism evidence="9 10">
    <name type="scientific">Actinomadura vinacea</name>
    <dbReference type="NCBI Taxonomy" id="115336"/>
    <lineage>
        <taxon>Bacteria</taxon>
        <taxon>Bacillati</taxon>
        <taxon>Actinomycetota</taxon>
        <taxon>Actinomycetes</taxon>
        <taxon>Streptosporangiales</taxon>
        <taxon>Thermomonosporaceae</taxon>
        <taxon>Actinomadura</taxon>
    </lineage>
</organism>
<comment type="similarity">
    <text evidence="2">Belongs to the EamA transporter family.</text>
</comment>
<comment type="subcellular location">
    <subcellularLocation>
        <location evidence="1">Membrane</location>
        <topology evidence="1">Multi-pass membrane protein</topology>
    </subcellularLocation>
</comment>
<dbReference type="InterPro" id="IPR050638">
    <property type="entry name" value="AA-Vitamin_Transporters"/>
</dbReference>
<evidence type="ECO:0000256" key="1">
    <source>
        <dbReference type="ARBA" id="ARBA00004141"/>
    </source>
</evidence>
<feature type="transmembrane region" description="Helical" evidence="7">
    <location>
        <begin position="128"/>
        <end position="148"/>
    </location>
</feature>
<keyword evidence="10" id="KW-1185">Reference proteome</keyword>
<evidence type="ECO:0000256" key="5">
    <source>
        <dbReference type="ARBA" id="ARBA00023136"/>
    </source>
</evidence>
<feature type="transmembrane region" description="Helical" evidence="7">
    <location>
        <begin position="154"/>
        <end position="171"/>
    </location>
</feature>
<gene>
    <name evidence="9" type="ORF">GCM10010191_83320</name>
</gene>
<feature type="domain" description="EamA" evidence="8">
    <location>
        <begin position="154"/>
        <end position="287"/>
    </location>
</feature>